<gene>
    <name evidence="3" type="ORF">GTP27_18360</name>
</gene>
<comment type="caution">
    <text evidence="3">The sequence shown here is derived from an EMBL/GenBank/DDBJ whole genome shotgun (WGS) entry which is preliminary data.</text>
</comment>
<dbReference type="RefSeq" id="WP_161040605.1">
    <property type="nucleotide sequence ID" value="NZ_WWCM01000015.1"/>
</dbReference>
<organism evidence="3 4">
    <name type="scientific">Duganella qianjiadongensis</name>
    <dbReference type="NCBI Taxonomy" id="2692176"/>
    <lineage>
        <taxon>Bacteria</taxon>
        <taxon>Pseudomonadati</taxon>
        <taxon>Pseudomonadota</taxon>
        <taxon>Betaproteobacteria</taxon>
        <taxon>Burkholderiales</taxon>
        <taxon>Oxalobacteraceae</taxon>
        <taxon>Telluria group</taxon>
        <taxon>Duganella</taxon>
    </lineage>
</organism>
<dbReference type="Proteomes" id="UP000478090">
    <property type="component" value="Unassembled WGS sequence"/>
</dbReference>
<reference evidence="3 4" key="1">
    <citation type="submission" date="2019-12" db="EMBL/GenBank/DDBJ databases">
        <title>Novel species isolated from a subtropical stream in China.</title>
        <authorList>
            <person name="Lu H."/>
        </authorList>
    </citation>
    <scope>NUCLEOTIDE SEQUENCE [LARGE SCALE GENOMIC DNA]</scope>
    <source>
        <strain evidence="3 4">CY13W</strain>
    </source>
</reference>
<evidence type="ECO:0000259" key="2">
    <source>
        <dbReference type="Pfam" id="PF07811"/>
    </source>
</evidence>
<evidence type="ECO:0000256" key="1">
    <source>
        <dbReference type="SAM" id="Phobius"/>
    </source>
</evidence>
<sequence>MRGRRQYGVATLEMLLVLPVLLVFLAGLVFFGRYFTYYSMAQKAAHDGARYLATVSRREMKTQLSGATQVPAMLLAQSIAQQEMAGLQAGPVAVVVECAPSPCTGWVLPEKVRVVVQMQVTDQLFAPFSDLFVGDQGLLLQADVSMLYVGQ</sequence>
<accession>A0ABW9VPC9</accession>
<dbReference type="Pfam" id="PF07811">
    <property type="entry name" value="TadE"/>
    <property type="match status" value="1"/>
</dbReference>
<name>A0ABW9VPC9_9BURK</name>
<feature type="transmembrane region" description="Helical" evidence="1">
    <location>
        <begin position="12"/>
        <end position="35"/>
    </location>
</feature>
<keyword evidence="4" id="KW-1185">Reference proteome</keyword>
<protein>
    <recommendedName>
        <fullName evidence="2">TadE-like domain-containing protein</fullName>
    </recommendedName>
</protein>
<evidence type="ECO:0000313" key="4">
    <source>
        <dbReference type="Proteomes" id="UP000478090"/>
    </source>
</evidence>
<keyword evidence="1" id="KW-1133">Transmembrane helix</keyword>
<dbReference type="EMBL" id="WWCM01000015">
    <property type="protein sequence ID" value="MYM41283.1"/>
    <property type="molecule type" value="Genomic_DNA"/>
</dbReference>
<keyword evidence="1" id="KW-0812">Transmembrane</keyword>
<evidence type="ECO:0000313" key="3">
    <source>
        <dbReference type="EMBL" id="MYM41283.1"/>
    </source>
</evidence>
<dbReference type="InterPro" id="IPR012495">
    <property type="entry name" value="TadE-like_dom"/>
</dbReference>
<feature type="domain" description="TadE-like" evidence="2">
    <location>
        <begin position="8"/>
        <end position="50"/>
    </location>
</feature>
<keyword evidence="1" id="KW-0472">Membrane</keyword>
<proteinExistence type="predicted"/>